<proteinExistence type="predicted"/>
<organism evidence="1 2">
    <name type="scientific">Tanacetum coccineum</name>
    <dbReference type="NCBI Taxonomy" id="301880"/>
    <lineage>
        <taxon>Eukaryota</taxon>
        <taxon>Viridiplantae</taxon>
        <taxon>Streptophyta</taxon>
        <taxon>Embryophyta</taxon>
        <taxon>Tracheophyta</taxon>
        <taxon>Spermatophyta</taxon>
        <taxon>Magnoliopsida</taxon>
        <taxon>eudicotyledons</taxon>
        <taxon>Gunneridae</taxon>
        <taxon>Pentapetalae</taxon>
        <taxon>asterids</taxon>
        <taxon>campanulids</taxon>
        <taxon>Asterales</taxon>
        <taxon>Asteraceae</taxon>
        <taxon>Asteroideae</taxon>
        <taxon>Anthemideae</taxon>
        <taxon>Anthemidinae</taxon>
        <taxon>Tanacetum</taxon>
    </lineage>
</organism>
<reference evidence="1" key="2">
    <citation type="submission" date="2022-01" db="EMBL/GenBank/DDBJ databases">
        <authorList>
            <person name="Yamashiro T."/>
            <person name="Shiraishi A."/>
            <person name="Satake H."/>
            <person name="Nakayama K."/>
        </authorList>
    </citation>
    <scope>NUCLEOTIDE SEQUENCE</scope>
</reference>
<keyword evidence="2" id="KW-1185">Reference proteome</keyword>
<protein>
    <recommendedName>
        <fullName evidence="3">Secreted protein</fullName>
    </recommendedName>
</protein>
<comment type="caution">
    <text evidence="1">The sequence shown here is derived from an EMBL/GenBank/DDBJ whole genome shotgun (WGS) entry which is preliminary data.</text>
</comment>
<sequence>MCCLCSPMRHIKIGYVVLCYGWSGGGGRVVVVVIVVVVAVDVGSGARTVEESACDVVRSITRVVMNGE</sequence>
<feature type="non-terminal residue" evidence="1">
    <location>
        <position position="68"/>
    </location>
</feature>
<dbReference type="Proteomes" id="UP001151760">
    <property type="component" value="Unassembled WGS sequence"/>
</dbReference>
<accession>A0ABQ4WZR4</accession>
<evidence type="ECO:0000313" key="2">
    <source>
        <dbReference type="Proteomes" id="UP001151760"/>
    </source>
</evidence>
<dbReference type="EMBL" id="BQNB010009068">
    <property type="protein sequence ID" value="GJS58283.1"/>
    <property type="molecule type" value="Genomic_DNA"/>
</dbReference>
<name>A0ABQ4WZR4_9ASTR</name>
<reference evidence="1" key="1">
    <citation type="journal article" date="2022" name="Int. J. Mol. Sci.">
        <title>Draft Genome of Tanacetum Coccineum: Genomic Comparison of Closely Related Tanacetum-Family Plants.</title>
        <authorList>
            <person name="Yamashiro T."/>
            <person name="Shiraishi A."/>
            <person name="Nakayama K."/>
            <person name="Satake H."/>
        </authorList>
    </citation>
    <scope>NUCLEOTIDE SEQUENCE</scope>
</reference>
<evidence type="ECO:0000313" key="1">
    <source>
        <dbReference type="EMBL" id="GJS58283.1"/>
    </source>
</evidence>
<gene>
    <name evidence="1" type="ORF">Tco_0653067</name>
</gene>
<evidence type="ECO:0008006" key="3">
    <source>
        <dbReference type="Google" id="ProtNLM"/>
    </source>
</evidence>